<dbReference type="Pfam" id="PF13480">
    <property type="entry name" value="Acetyltransf_6"/>
    <property type="match status" value="1"/>
</dbReference>
<dbReference type="SUPFAM" id="SSF55729">
    <property type="entry name" value="Acyl-CoA N-acyltransferases (Nat)"/>
    <property type="match status" value="1"/>
</dbReference>
<proteinExistence type="inferred from homology"/>
<dbReference type="EMBL" id="JPVP01000051">
    <property type="protein sequence ID" value="KGR86502.1"/>
    <property type="molecule type" value="Genomic_DNA"/>
</dbReference>
<dbReference type="AlphaFoldDB" id="A0A0A3JHL3"/>
<protein>
    <recommendedName>
        <fullName evidence="9">Lipid II:glycine glycyltransferase</fullName>
        <ecNumber evidence="8">2.3.2.16</ecNumber>
    </recommendedName>
    <alternativeName>
        <fullName evidence="10">Factor essential for expression of methicillin resistance X</fullName>
    </alternativeName>
</protein>
<dbReference type="eggNOG" id="COG2348">
    <property type="taxonomic scope" value="Bacteria"/>
</dbReference>
<name>A0A0A3JHL3_9BACI</name>
<keyword evidence="4" id="KW-0133">Cell shape</keyword>
<dbReference type="InterPro" id="IPR050644">
    <property type="entry name" value="PG_Glycine_Bridge_Synth"/>
</dbReference>
<comment type="similarity">
    <text evidence="2">Belongs to the FemABX family.</text>
</comment>
<dbReference type="GO" id="GO:0016755">
    <property type="term" value="F:aminoacyltransferase activity"/>
    <property type="evidence" value="ECO:0007669"/>
    <property type="project" value="InterPro"/>
</dbReference>
<organism evidence="13 14">
    <name type="scientific">Lysinibacillus odysseyi 34hs-1 = NBRC 100172</name>
    <dbReference type="NCBI Taxonomy" id="1220589"/>
    <lineage>
        <taxon>Bacteria</taxon>
        <taxon>Bacillati</taxon>
        <taxon>Bacillota</taxon>
        <taxon>Bacilli</taxon>
        <taxon>Bacillales</taxon>
        <taxon>Bacillaceae</taxon>
        <taxon>Lysinibacillus</taxon>
    </lineage>
</organism>
<evidence type="ECO:0000256" key="10">
    <source>
        <dbReference type="ARBA" id="ARBA00042933"/>
    </source>
</evidence>
<evidence type="ECO:0000259" key="12">
    <source>
        <dbReference type="Pfam" id="PF13480"/>
    </source>
</evidence>
<evidence type="ECO:0000256" key="4">
    <source>
        <dbReference type="ARBA" id="ARBA00022960"/>
    </source>
</evidence>
<dbReference type="GO" id="GO:0008360">
    <property type="term" value="P:regulation of cell shape"/>
    <property type="evidence" value="ECO:0007669"/>
    <property type="project" value="UniProtKB-KW"/>
</dbReference>
<comment type="subcellular location">
    <subcellularLocation>
        <location evidence="1">Cytoplasm</location>
    </subcellularLocation>
</comment>
<dbReference type="InterPro" id="IPR003447">
    <property type="entry name" value="FEMABX"/>
</dbReference>
<keyword evidence="14" id="KW-1185">Reference proteome</keyword>
<evidence type="ECO:0000256" key="3">
    <source>
        <dbReference type="ARBA" id="ARBA00022679"/>
    </source>
</evidence>
<dbReference type="GO" id="GO:0005737">
    <property type="term" value="C:cytoplasm"/>
    <property type="evidence" value="ECO:0007669"/>
    <property type="project" value="UniProtKB-SubCell"/>
</dbReference>
<dbReference type="RefSeq" id="WP_036152457.1">
    <property type="nucleotide sequence ID" value="NZ_AVCX01000014.1"/>
</dbReference>
<reference evidence="13 14" key="1">
    <citation type="submission" date="2014-02" db="EMBL/GenBank/DDBJ databases">
        <title>Draft genome sequence of Lysinibacillus odysseyi NBRC 100172.</title>
        <authorList>
            <person name="Zhang F."/>
            <person name="Wang G."/>
            <person name="Zhang L."/>
        </authorList>
    </citation>
    <scope>NUCLEOTIDE SEQUENCE [LARGE SCALE GENOMIC DNA]</scope>
    <source>
        <strain evidence="13 14">NBRC 100172</strain>
    </source>
</reference>
<comment type="catalytic activity">
    <reaction evidence="11">
        <text>beta-D-GlcNAc-(1-&gt;4)-Mur2Ac(oyl-L-Ala-D-isoglutaminyl-L-Lys-D-Ala-D-Ala)-di-trans,octa-cis-undecaprenyl diphosphate + glycyl-tRNA(Gly) = beta-D-GlcNAc-(1-&gt;4)-Mur2Ac(oyl-L-Ala-D-isoglutaminyl-L-Lys-(N(6)-Gly)-D-Ala-D-Ala)-di-trans,octa-cis-undecaprenyl diphosphate + tRNA(Gly) + H(+)</text>
        <dbReference type="Rhea" id="RHEA:30435"/>
        <dbReference type="Rhea" id="RHEA-COMP:9664"/>
        <dbReference type="Rhea" id="RHEA-COMP:9683"/>
        <dbReference type="ChEBI" id="CHEBI:15378"/>
        <dbReference type="ChEBI" id="CHEBI:62233"/>
        <dbReference type="ChEBI" id="CHEBI:62234"/>
        <dbReference type="ChEBI" id="CHEBI:78442"/>
        <dbReference type="ChEBI" id="CHEBI:78522"/>
        <dbReference type="EC" id="2.3.2.16"/>
    </reaction>
</comment>
<evidence type="ECO:0000313" key="14">
    <source>
        <dbReference type="Proteomes" id="UP000030437"/>
    </source>
</evidence>
<evidence type="ECO:0000256" key="8">
    <source>
        <dbReference type="ARBA" id="ARBA00039074"/>
    </source>
</evidence>
<gene>
    <name evidence="13" type="ORF">CD32_06320</name>
</gene>
<dbReference type="EC" id="2.3.2.16" evidence="8"/>
<evidence type="ECO:0000256" key="11">
    <source>
        <dbReference type="ARBA" id="ARBA00048654"/>
    </source>
</evidence>
<sequence>MLSILTLDEQDEWNTIVQGFEQHDVYYLANYVKAFNIHGDGEPTLFYYEAGDMKAINVVMKRDIADDKQFTGKLPANTFYDFATPYGYGGFLIEGSATTSAMHALADEYSAYCKEAGIISEFVRFHPLLQNAEAAKSLYKIKPLGKTITVSLTSTHCIWEDLRNNKKRWIKKAHEAGVEVYSGREPELFQEFKRMYEQTMKKNNAQDYYYFNEAFYQSVLHDLPDHSVIFYAVYKGRKIAMVLVLYGNRRMHHHLSASEEAFSHLAPTNLLMYEIACWGSEHGFESFHMGGGVGSKEDSLYQFKEGFNKNSQTHFSIGKKIFNEEVYDYLLDMRRRGERMDESALFFPLYRSSFSK</sequence>
<dbReference type="PANTHER" id="PTHR36174:SF1">
    <property type="entry name" value="LIPID II:GLYCINE GLYCYLTRANSFERASE"/>
    <property type="match status" value="1"/>
</dbReference>
<evidence type="ECO:0000256" key="1">
    <source>
        <dbReference type="ARBA" id="ARBA00004496"/>
    </source>
</evidence>
<evidence type="ECO:0000256" key="5">
    <source>
        <dbReference type="ARBA" id="ARBA00022984"/>
    </source>
</evidence>
<keyword evidence="7" id="KW-0961">Cell wall biogenesis/degradation</keyword>
<evidence type="ECO:0000256" key="9">
    <source>
        <dbReference type="ARBA" id="ARBA00040679"/>
    </source>
</evidence>
<evidence type="ECO:0000256" key="7">
    <source>
        <dbReference type="ARBA" id="ARBA00023316"/>
    </source>
</evidence>
<keyword evidence="5" id="KW-0573">Peptidoglycan synthesis</keyword>
<accession>A0A0A3JHL3</accession>
<dbReference type="PANTHER" id="PTHR36174">
    <property type="entry name" value="LIPID II:GLYCINE GLYCYLTRANSFERASE"/>
    <property type="match status" value="1"/>
</dbReference>
<evidence type="ECO:0000313" key="13">
    <source>
        <dbReference type="EMBL" id="KGR86502.1"/>
    </source>
</evidence>
<dbReference type="InterPro" id="IPR016181">
    <property type="entry name" value="Acyl_CoA_acyltransferase"/>
</dbReference>
<comment type="caution">
    <text evidence="13">The sequence shown here is derived from an EMBL/GenBank/DDBJ whole genome shotgun (WGS) entry which is preliminary data.</text>
</comment>
<dbReference type="GO" id="GO:0009252">
    <property type="term" value="P:peptidoglycan biosynthetic process"/>
    <property type="evidence" value="ECO:0007669"/>
    <property type="project" value="UniProtKB-KW"/>
</dbReference>
<dbReference type="InterPro" id="IPR038740">
    <property type="entry name" value="BioF2-like_GNAT_dom"/>
</dbReference>
<dbReference type="GO" id="GO:0071555">
    <property type="term" value="P:cell wall organization"/>
    <property type="evidence" value="ECO:0007669"/>
    <property type="project" value="UniProtKB-KW"/>
</dbReference>
<keyword evidence="3" id="KW-0808">Transferase</keyword>
<dbReference type="Gene3D" id="3.40.630.30">
    <property type="match status" value="1"/>
</dbReference>
<keyword evidence="6" id="KW-0012">Acyltransferase</keyword>
<dbReference type="PROSITE" id="PS51191">
    <property type="entry name" value="FEMABX"/>
    <property type="match status" value="1"/>
</dbReference>
<evidence type="ECO:0000256" key="2">
    <source>
        <dbReference type="ARBA" id="ARBA00009943"/>
    </source>
</evidence>
<evidence type="ECO:0000256" key="6">
    <source>
        <dbReference type="ARBA" id="ARBA00023315"/>
    </source>
</evidence>
<dbReference type="STRING" id="1220589.CD32_06320"/>
<dbReference type="Proteomes" id="UP000030437">
    <property type="component" value="Unassembled WGS sequence"/>
</dbReference>
<feature type="domain" description="BioF2-like acetyltransferase" evidence="12">
    <location>
        <begin position="162"/>
        <end position="292"/>
    </location>
</feature>
<dbReference type="OrthoDB" id="9785911at2"/>